<protein>
    <submittedName>
        <fullName evidence="1">Uncharacterized protein</fullName>
    </submittedName>
</protein>
<dbReference type="OrthoDB" id="5243686at2759"/>
<accession>A0A6A7B9I4</accession>
<keyword evidence="2" id="KW-1185">Reference proteome</keyword>
<evidence type="ECO:0000313" key="2">
    <source>
        <dbReference type="Proteomes" id="UP000799423"/>
    </source>
</evidence>
<dbReference type="EMBL" id="MU006300">
    <property type="protein sequence ID" value="KAF2851862.1"/>
    <property type="molecule type" value="Genomic_DNA"/>
</dbReference>
<dbReference type="Proteomes" id="UP000799423">
    <property type="component" value="Unassembled WGS sequence"/>
</dbReference>
<reference evidence="1" key="1">
    <citation type="submission" date="2020-01" db="EMBL/GenBank/DDBJ databases">
        <authorList>
            <consortium name="DOE Joint Genome Institute"/>
            <person name="Haridas S."/>
            <person name="Albert R."/>
            <person name="Binder M."/>
            <person name="Bloem J."/>
            <person name="Labutti K."/>
            <person name="Salamov A."/>
            <person name="Andreopoulos B."/>
            <person name="Baker S.E."/>
            <person name="Barry K."/>
            <person name="Bills G."/>
            <person name="Bluhm B.H."/>
            <person name="Cannon C."/>
            <person name="Castanera R."/>
            <person name="Culley D.E."/>
            <person name="Daum C."/>
            <person name="Ezra D."/>
            <person name="Gonzalez J.B."/>
            <person name="Henrissat B."/>
            <person name="Kuo A."/>
            <person name="Liang C."/>
            <person name="Lipzen A."/>
            <person name="Lutzoni F."/>
            <person name="Magnuson J."/>
            <person name="Mondo S."/>
            <person name="Nolan M."/>
            <person name="Ohm R."/>
            <person name="Pangilinan J."/>
            <person name="Park H.-J."/>
            <person name="Ramirez L."/>
            <person name="Alfaro M."/>
            <person name="Sun H."/>
            <person name="Tritt A."/>
            <person name="Yoshinaga Y."/>
            <person name="Zwiers L.-H."/>
            <person name="Turgeon B.G."/>
            <person name="Goodwin S.B."/>
            <person name="Spatafora J.W."/>
            <person name="Crous P.W."/>
            <person name="Grigoriev I.V."/>
        </authorList>
    </citation>
    <scope>NUCLEOTIDE SEQUENCE</scope>
    <source>
        <strain evidence="1">IPT5</strain>
    </source>
</reference>
<proteinExistence type="predicted"/>
<organism evidence="1 2">
    <name type="scientific">Plenodomus tracheiphilus IPT5</name>
    <dbReference type="NCBI Taxonomy" id="1408161"/>
    <lineage>
        <taxon>Eukaryota</taxon>
        <taxon>Fungi</taxon>
        <taxon>Dikarya</taxon>
        <taxon>Ascomycota</taxon>
        <taxon>Pezizomycotina</taxon>
        <taxon>Dothideomycetes</taxon>
        <taxon>Pleosporomycetidae</taxon>
        <taxon>Pleosporales</taxon>
        <taxon>Pleosporineae</taxon>
        <taxon>Leptosphaeriaceae</taxon>
        <taxon>Plenodomus</taxon>
    </lineage>
</organism>
<dbReference type="AlphaFoldDB" id="A0A6A7B9I4"/>
<name>A0A6A7B9I4_9PLEO</name>
<gene>
    <name evidence="1" type="ORF">T440DRAFT_46162</name>
</gene>
<sequence length="236" mass="27293">MSPPYIFQINEVNRNPRATCRYDNFGRWIPSYEGAGHEIYNVGATGKYWYCDRSRFYRIDAPPIGSTEYSTFSLYYGGGHGFWVLKGSAINPPRHDDWHALKFDHSPSDYSSFLTNAGQQDTLRCQRSDQTWPQMLLPDIYRTTSITQHQQYGGLTGELPILLGLMAHTTTRDSLPIAIPYMFQNQTWQEHMFQYQRTENRGVIVTVYTCPESWAGGSTMNDLIAYERGDFGKYFR</sequence>
<evidence type="ECO:0000313" key="1">
    <source>
        <dbReference type="EMBL" id="KAF2851862.1"/>
    </source>
</evidence>